<evidence type="ECO:0008006" key="3">
    <source>
        <dbReference type="Google" id="ProtNLM"/>
    </source>
</evidence>
<dbReference type="Proteomes" id="UP001262032">
    <property type="component" value="Unassembled WGS sequence"/>
</dbReference>
<evidence type="ECO:0000313" key="1">
    <source>
        <dbReference type="EMBL" id="MDR7164809.1"/>
    </source>
</evidence>
<accession>A0AAW8NDZ9</accession>
<proteinExistence type="predicted"/>
<protein>
    <recommendedName>
        <fullName evidence="3">Helix-turn-helix DNA binding domain protein</fullName>
    </recommendedName>
</protein>
<dbReference type="GeneID" id="97424658"/>
<name>A0AAW8NDZ9_PSEOX</name>
<gene>
    <name evidence="1" type="ORF">J2X12_002847</name>
</gene>
<evidence type="ECO:0000313" key="2">
    <source>
        <dbReference type="Proteomes" id="UP001262032"/>
    </source>
</evidence>
<sequence>MAARDTWPAKWTRGVRNVPKLNPDFVALWKPCLEEGMSYKHVAEMFGVSKGSVRNAYPGMGWTMEQAREMGTFMKHHNQRMRRSAFASQA</sequence>
<comment type="caution">
    <text evidence="1">The sequence shown here is derived from an EMBL/GenBank/DDBJ whole genome shotgun (WGS) entry which is preliminary data.</text>
</comment>
<dbReference type="EMBL" id="JAVDWN010000010">
    <property type="protein sequence ID" value="MDR7164809.1"/>
    <property type="molecule type" value="Genomic_DNA"/>
</dbReference>
<dbReference type="AlphaFoldDB" id="A0AAW8NDZ9"/>
<organism evidence="1 2">
    <name type="scientific">Pseudarthrobacter oxydans</name>
    <name type="common">Arthrobacter oxydans</name>
    <dbReference type="NCBI Taxonomy" id="1671"/>
    <lineage>
        <taxon>Bacteria</taxon>
        <taxon>Bacillati</taxon>
        <taxon>Actinomycetota</taxon>
        <taxon>Actinomycetes</taxon>
        <taxon>Micrococcales</taxon>
        <taxon>Micrococcaceae</taxon>
        <taxon>Pseudarthrobacter</taxon>
    </lineage>
</organism>
<reference evidence="1" key="1">
    <citation type="submission" date="2023-07" db="EMBL/GenBank/DDBJ databases">
        <title>Sorghum-associated microbial communities from plants grown in Nebraska, USA.</title>
        <authorList>
            <person name="Schachtman D."/>
        </authorList>
    </citation>
    <scope>NUCLEOTIDE SEQUENCE</scope>
    <source>
        <strain evidence="1">BE261</strain>
    </source>
</reference>
<dbReference type="RefSeq" id="WP_310114810.1">
    <property type="nucleotide sequence ID" value="NZ_JAVDTN010000032.1"/>
</dbReference>